<accession>A0ABR4CHL8</accession>
<keyword evidence="6" id="KW-1185">Reference proteome</keyword>
<name>A0ABR4CHL8_9HELO</name>
<sequence length="217" mass="22879">MLTMKLLSAGLLALGAISAQGALLKPYEQCGGLTWKNAYECEAGYSCEPAGDNAFPNYECYPNIGPIVSHTLPWGQCGGQGYNGPRLCTFGWDCVVMNLYHSQCLQNADYIPPALTPTPNLSGPGSFCGDTGVARGFPAECIPGFTCTGPGVYGYWVCTRTSEASTLVPVTTLKTSTSAYTSTTTTSKSITKSTTKTTTKRSTKTSTKSSVKASPTK</sequence>
<feature type="signal peptide" evidence="3">
    <location>
        <begin position="1"/>
        <end position="21"/>
    </location>
</feature>
<keyword evidence="1 3" id="KW-0732">Signal</keyword>
<feature type="chain" id="PRO_5045595554" description="CBM1 domain-containing protein" evidence="3">
    <location>
        <begin position="22"/>
        <end position="217"/>
    </location>
</feature>
<dbReference type="Proteomes" id="UP001595075">
    <property type="component" value="Unassembled WGS sequence"/>
</dbReference>
<dbReference type="EMBL" id="JAZHXI010000007">
    <property type="protein sequence ID" value="KAL2069450.1"/>
    <property type="molecule type" value="Genomic_DNA"/>
</dbReference>
<protein>
    <recommendedName>
        <fullName evidence="4">CBM1 domain-containing protein</fullName>
    </recommendedName>
</protein>
<reference evidence="5 6" key="1">
    <citation type="journal article" date="2024" name="Commun. Biol.">
        <title>Comparative genomic analysis of thermophilic fungi reveals convergent evolutionary adaptations and gene losses.</title>
        <authorList>
            <person name="Steindorff A.S."/>
            <person name="Aguilar-Pontes M.V."/>
            <person name="Robinson A.J."/>
            <person name="Andreopoulos B."/>
            <person name="LaButti K."/>
            <person name="Kuo A."/>
            <person name="Mondo S."/>
            <person name="Riley R."/>
            <person name="Otillar R."/>
            <person name="Haridas S."/>
            <person name="Lipzen A."/>
            <person name="Grimwood J."/>
            <person name="Schmutz J."/>
            <person name="Clum A."/>
            <person name="Reid I.D."/>
            <person name="Moisan M.C."/>
            <person name="Butler G."/>
            <person name="Nguyen T.T.M."/>
            <person name="Dewar K."/>
            <person name="Conant G."/>
            <person name="Drula E."/>
            <person name="Henrissat B."/>
            <person name="Hansel C."/>
            <person name="Singer S."/>
            <person name="Hutchinson M.I."/>
            <person name="de Vries R.P."/>
            <person name="Natvig D.O."/>
            <person name="Powell A.J."/>
            <person name="Tsang A."/>
            <person name="Grigoriev I.V."/>
        </authorList>
    </citation>
    <scope>NUCLEOTIDE SEQUENCE [LARGE SCALE GENOMIC DNA]</scope>
    <source>
        <strain evidence="5 6">CBS 494.80</strain>
    </source>
</reference>
<proteinExistence type="predicted"/>
<evidence type="ECO:0000256" key="1">
    <source>
        <dbReference type="ARBA" id="ARBA00022729"/>
    </source>
</evidence>
<evidence type="ECO:0000313" key="6">
    <source>
        <dbReference type="Proteomes" id="UP001595075"/>
    </source>
</evidence>
<feature type="domain" description="CBM1" evidence="4">
    <location>
        <begin position="69"/>
        <end position="105"/>
    </location>
</feature>
<evidence type="ECO:0000256" key="3">
    <source>
        <dbReference type="SAM" id="SignalP"/>
    </source>
</evidence>
<dbReference type="Pfam" id="PF00734">
    <property type="entry name" value="CBM_1"/>
    <property type="match status" value="2"/>
</dbReference>
<evidence type="ECO:0000259" key="4">
    <source>
        <dbReference type="PROSITE" id="PS51164"/>
    </source>
</evidence>
<dbReference type="PROSITE" id="PS51164">
    <property type="entry name" value="CBM1_2"/>
    <property type="match status" value="1"/>
</dbReference>
<dbReference type="InterPro" id="IPR035971">
    <property type="entry name" value="CBD_sf"/>
</dbReference>
<dbReference type="PROSITE" id="PS00562">
    <property type="entry name" value="CBM1_1"/>
    <property type="match status" value="1"/>
</dbReference>
<organism evidence="5 6">
    <name type="scientific">Oculimacula yallundae</name>
    <dbReference type="NCBI Taxonomy" id="86028"/>
    <lineage>
        <taxon>Eukaryota</taxon>
        <taxon>Fungi</taxon>
        <taxon>Dikarya</taxon>
        <taxon>Ascomycota</taxon>
        <taxon>Pezizomycotina</taxon>
        <taxon>Leotiomycetes</taxon>
        <taxon>Helotiales</taxon>
        <taxon>Ploettnerulaceae</taxon>
        <taxon>Oculimacula</taxon>
    </lineage>
</organism>
<gene>
    <name evidence="5" type="ORF">VTL71DRAFT_14129</name>
</gene>
<dbReference type="SMART" id="SM00236">
    <property type="entry name" value="fCBD"/>
    <property type="match status" value="2"/>
</dbReference>
<dbReference type="InterPro" id="IPR000254">
    <property type="entry name" value="CBD"/>
</dbReference>
<comment type="caution">
    <text evidence="5">The sequence shown here is derived from an EMBL/GenBank/DDBJ whole genome shotgun (WGS) entry which is preliminary data.</text>
</comment>
<evidence type="ECO:0000256" key="2">
    <source>
        <dbReference type="SAM" id="MobiDB-lite"/>
    </source>
</evidence>
<feature type="region of interest" description="Disordered" evidence="2">
    <location>
        <begin position="190"/>
        <end position="217"/>
    </location>
</feature>
<dbReference type="SUPFAM" id="SSF57180">
    <property type="entry name" value="Cellulose-binding domain"/>
    <property type="match status" value="2"/>
</dbReference>
<evidence type="ECO:0000313" key="5">
    <source>
        <dbReference type="EMBL" id="KAL2069450.1"/>
    </source>
</evidence>
<feature type="compositionally biased region" description="Low complexity" evidence="2">
    <location>
        <begin position="204"/>
        <end position="217"/>
    </location>
</feature>